<evidence type="ECO:0000259" key="3">
    <source>
        <dbReference type="Pfam" id="PF14302"/>
    </source>
</evidence>
<feature type="domain" description="DUF306" evidence="2">
    <location>
        <begin position="29"/>
        <end position="133"/>
    </location>
</feature>
<dbReference type="Proteomes" id="UP000037939">
    <property type="component" value="Unassembled WGS sequence"/>
</dbReference>
<comment type="caution">
    <text evidence="4">The sequence shown here is derived from an EMBL/GenBank/DDBJ whole genome shotgun (WGS) entry which is preliminary data.</text>
</comment>
<keyword evidence="1" id="KW-0732">Signal</keyword>
<feature type="signal peptide" evidence="1">
    <location>
        <begin position="1"/>
        <end position="22"/>
    </location>
</feature>
<organism evidence="4 5">
    <name type="scientific">Amantichitinum ursilacus</name>
    <dbReference type="NCBI Taxonomy" id="857265"/>
    <lineage>
        <taxon>Bacteria</taxon>
        <taxon>Pseudomonadati</taxon>
        <taxon>Pseudomonadota</taxon>
        <taxon>Betaproteobacteria</taxon>
        <taxon>Neisseriales</taxon>
        <taxon>Chitinibacteraceae</taxon>
        <taxon>Amantichitinum</taxon>
    </lineage>
</organism>
<dbReference type="AlphaFoldDB" id="A0A0N0GNP8"/>
<dbReference type="EMBL" id="LAQT01000009">
    <property type="protein sequence ID" value="KPC52733.1"/>
    <property type="molecule type" value="Genomic_DNA"/>
</dbReference>
<dbReference type="PANTHER" id="PTHR35535:SF1">
    <property type="entry name" value="HEAT SHOCK PROTEIN HSLJ"/>
    <property type="match status" value="1"/>
</dbReference>
<evidence type="ECO:0000259" key="2">
    <source>
        <dbReference type="Pfam" id="PF03724"/>
    </source>
</evidence>
<dbReference type="InterPro" id="IPR038670">
    <property type="entry name" value="HslJ-like_sf"/>
</dbReference>
<name>A0A0N0GNP8_9NEIS</name>
<evidence type="ECO:0000313" key="5">
    <source>
        <dbReference type="Proteomes" id="UP000037939"/>
    </source>
</evidence>
<sequence length="233" mass="25533">MKLLQTWLVAGALLAASLSAQALSLLDGDYELQSWRINGQELSAKAIDEQQRPVTMSIKGAKISGFSGCNRFMGAIEYPDFKIGPLAGTRMACLDTESSEKERDVLQLLNKAKSYDLTRDGKLVFKSGNTDQLVFVHKAQLVEKVIQIAPETVPCTAGAAKMDCLQFREKADGPWQLLYGGIEGFNYAPGKLYTLRISEAPVADAPADGSRIKRTLLQIISTYREEDVQGKAQ</sequence>
<accession>A0A0N0GNP8</accession>
<gene>
    <name evidence="4" type="ORF">WG78_12835</name>
</gene>
<evidence type="ECO:0000256" key="1">
    <source>
        <dbReference type="SAM" id="SignalP"/>
    </source>
</evidence>
<dbReference type="STRING" id="857265.WG78_12835"/>
<proteinExistence type="predicted"/>
<feature type="domain" description="DUF4377" evidence="3">
    <location>
        <begin position="148"/>
        <end position="221"/>
    </location>
</feature>
<dbReference type="InterPro" id="IPR025485">
    <property type="entry name" value="DUF4377"/>
</dbReference>
<dbReference type="InterPro" id="IPR053147">
    <property type="entry name" value="Hsp_HslJ-like"/>
</dbReference>
<dbReference type="Gene3D" id="2.40.128.270">
    <property type="match status" value="1"/>
</dbReference>
<protein>
    <submittedName>
        <fullName evidence="4">META domain protein</fullName>
    </submittedName>
</protein>
<feature type="chain" id="PRO_5005849705" evidence="1">
    <location>
        <begin position="23"/>
        <end position="233"/>
    </location>
</feature>
<keyword evidence="5" id="KW-1185">Reference proteome</keyword>
<dbReference type="Pfam" id="PF03724">
    <property type="entry name" value="META"/>
    <property type="match status" value="1"/>
</dbReference>
<evidence type="ECO:0000313" key="4">
    <source>
        <dbReference type="EMBL" id="KPC52733.1"/>
    </source>
</evidence>
<dbReference type="PATRIC" id="fig|857265.3.peg.2644"/>
<dbReference type="InterPro" id="IPR005184">
    <property type="entry name" value="DUF306_Meta_HslJ"/>
</dbReference>
<reference evidence="4 5" key="1">
    <citation type="submission" date="2015-07" db="EMBL/GenBank/DDBJ databases">
        <title>Draft genome sequence of the Amantichitinum ursilacus IGB-41, a new chitin-degrading bacterium.</title>
        <authorList>
            <person name="Kirstahler P."/>
            <person name="Guenther M."/>
            <person name="Grumaz C."/>
            <person name="Rupp S."/>
            <person name="Zibek S."/>
            <person name="Sohn K."/>
        </authorList>
    </citation>
    <scope>NUCLEOTIDE SEQUENCE [LARGE SCALE GENOMIC DNA]</scope>
    <source>
        <strain evidence="4 5">IGB-41</strain>
    </source>
</reference>
<dbReference type="PANTHER" id="PTHR35535">
    <property type="entry name" value="HEAT SHOCK PROTEIN HSLJ"/>
    <property type="match status" value="1"/>
</dbReference>
<dbReference type="RefSeq" id="WP_053938202.1">
    <property type="nucleotide sequence ID" value="NZ_LAQT01000009.1"/>
</dbReference>
<dbReference type="Pfam" id="PF14302">
    <property type="entry name" value="DUF4377"/>
    <property type="match status" value="1"/>
</dbReference>